<dbReference type="Pfam" id="PF01012">
    <property type="entry name" value="ETF"/>
    <property type="match status" value="1"/>
</dbReference>
<accession>A0ABN4DDA9</accession>
<dbReference type="InterPro" id="IPR014731">
    <property type="entry name" value="ETF_asu_C"/>
</dbReference>
<evidence type="ECO:0000256" key="4">
    <source>
        <dbReference type="ARBA" id="ARBA00025649"/>
    </source>
</evidence>
<feature type="domain" description="Electron transfer flavoprotein alpha/beta-subunit N-terminal" evidence="5">
    <location>
        <begin position="4"/>
        <end position="185"/>
    </location>
</feature>
<dbReference type="Gene3D" id="3.40.50.620">
    <property type="entry name" value="HUPs"/>
    <property type="match status" value="1"/>
</dbReference>
<gene>
    <name evidence="6" type="ORF">CATYP_06295</name>
</gene>
<reference evidence="6 7" key="1">
    <citation type="submission" date="2014-07" db="EMBL/GenBank/DDBJ databases">
        <title>Complete genome sequence of Corynebacterium atypicum DSM 44849: identifiction of the mycolic acid biosynthesis genes.</title>
        <authorList>
            <person name="Tippelt A."/>
            <person name="Mollmann S."/>
            <person name="Albersmeier A."/>
            <person name="Jaenicke S."/>
            <person name="Ruckert C."/>
            <person name="Tauch A."/>
        </authorList>
    </citation>
    <scope>NUCLEOTIDE SEQUENCE [LARGE SCALE GENOMIC DNA]</scope>
    <source>
        <strain evidence="6 7">R2070</strain>
    </source>
</reference>
<dbReference type="InterPro" id="IPR001308">
    <property type="entry name" value="ETF_a/FixB"/>
</dbReference>
<dbReference type="PANTHER" id="PTHR43153:SF1">
    <property type="entry name" value="ELECTRON TRANSFER FLAVOPROTEIN SUBUNIT ALPHA, MITOCHONDRIAL"/>
    <property type="match status" value="1"/>
</dbReference>
<dbReference type="PIRSF" id="PIRSF000089">
    <property type="entry name" value="Electra_flavoP_a"/>
    <property type="match status" value="1"/>
</dbReference>
<comment type="cofactor">
    <cofactor evidence="1">
        <name>FAD</name>
        <dbReference type="ChEBI" id="CHEBI:57692"/>
    </cofactor>
</comment>
<dbReference type="Gene3D" id="3.40.50.1220">
    <property type="entry name" value="TPP-binding domain"/>
    <property type="match status" value="1"/>
</dbReference>
<evidence type="ECO:0000313" key="7">
    <source>
        <dbReference type="Proteomes" id="UP000028504"/>
    </source>
</evidence>
<name>A0ABN4DDA9_9CORY</name>
<dbReference type="InterPro" id="IPR014729">
    <property type="entry name" value="Rossmann-like_a/b/a_fold"/>
</dbReference>
<organism evidence="6 7">
    <name type="scientific">Corynebacterium atypicum</name>
    <dbReference type="NCBI Taxonomy" id="191610"/>
    <lineage>
        <taxon>Bacteria</taxon>
        <taxon>Bacillati</taxon>
        <taxon>Actinomycetota</taxon>
        <taxon>Actinomycetes</taxon>
        <taxon>Mycobacteriales</taxon>
        <taxon>Corynebacteriaceae</taxon>
        <taxon>Corynebacterium</taxon>
    </lineage>
</organism>
<evidence type="ECO:0000256" key="1">
    <source>
        <dbReference type="ARBA" id="ARBA00001974"/>
    </source>
</evidence>
<dbReference type="InterPro" id="IPR029035">
    <property type="entry name" value="DHS-like_NAD/FAD-binding_dom"/>
</dbReference>
<keyword evidence="7" id="KW-1185">Reference proteome</keyword>
<evidence type="ECO:0000256" key="2">
    <source>
        <dbReference type="ARBA" id="ARBA00005817"/>
    </source>
</evidence>
<comment type="similarity">
    <text evidence="2">Belongs to the ETF alpha-subunit/FixB family.</text>
</comment>
<evidence type="ECO:0000313" key="6">
    <source>
        <dbReference type="EMBL" id="AIG64280.1"/>
    </source>
</evidence>
<dbReference type="RefSeq" id="WP_038608154.1">
    <property type="nucleotide sequence ID" value="NZ_CP008944.1"/>
</dbReference>
<dbReference type="InterPro" id="IPR014730">
    <property type="entry name" value="ETF_a/b_N"/>
</dbReference>
<dbReference type="Proteomes" id="UP000028504">
    <property type="component" value="Chromosome"/>
</dbReference>
<comment type="subunit">
    <text evidence="3">Heterodimer of an alpha and a beta subunit.</text>
</comment>
<dbReference type="PANTHER" id="PTHR43153">
    <property type="entry name" value="ELECTRON TRANSFER FLAVOPROTEIN ALPHA"/>
    <property type="match status" value="1"/>
</dbReference>
<evidence type="ECO:0000259" key="5">
    <source>
        <dbReference type="SMART" id="SM00893"/>
    </source>
</evidence>
<dbReference type="Pfam" id="PF00766">
    <property type="entry name" value="ETF_alpha"/>
    <property type="match status" value="1"/>
</dbReference>
<dbReference type="EMBL" id="CP008944">
    <property type="protein sequence ID" value="AIG64280.1"/>
    <property type="molecule type" value="Genomic_DNA"/>
</dbReference>
<protein>
    <submittedName>
        <fullName evidence="6">Electron transfer flavoprotein subunit alpha</fullName>
    </submittedName>
</protein>
<sequence length="320" mass="32509">MTQAYVLVEHAGQELANVTGELITAARVFGEVTAVAVVPAGEQAGLADMVNELAGLGAAEIVLAEADDFSERTIVPEVDAVSILAAGDPAPIVVAGSPAGNEIAGRLAARLASGVLTDVTGINADGSANHSIFGDQVQLSAVVGGSSPIYALRPGAVAPLPQQGAGEVRELALPQAGVLDARVDKFTPVARGERPELTEAKVVVAGGRGLGSAEAFHELVEPLADRLGGAVGVTRDAVELGYYPAQFQIGQTGVNVSPDLYIGLGISGAIQHLSGMQTSGRIVAINADEDAPIFQVADVGIVGDLFEVVPELMRELGKDA</sequence>
<dbReference type="SUPFAM" id="SSF52467">
    <property type="entry name" value="DHS-like NAD/FAD-binding domain"/>
    <property type="match status" value="1"/>
</dbReference>
<dbReference type="SMART" id="SM00893">
    <property type="entry name" value="ETF"/>
    <property type="match status" value="1"/>
</dbReference>
<dbReference type="SUPFAM" id="SSF52402">
    <property type="entry name" value="Adenine nucleotide alpha hydrolases-like"/>
    <property type="match status" value="1"/>
</dbReference>
<proteinExistence type="inferred from homology"/>
<evidence type="ECO:0000256" key="3">
    <source>
        <dbReference type="ARBA" id="ARBA00011355"/>
    </source>
</evidence>
<comment type="function">
    <text evidence="4">The electron transfer flavoprotein serves as a specific electron acceptor for other dehydrogenases. It transfers the electrons to the main respiratory chain via ETF-ubiquinone oxidoreductase (ETF dehydrogenase).</text>
</comment>